<dbReference type="InterPro" id="IPR041183">
    <property type="entry name" value="Cyclophilin-like"/>
</dbReference>
<accession>A0A2K2TL03</accession>
<proteinExistence type="predicted"/>
<dbReference type="Gene3D" id="2.40.100.20">
    <property type="match status" value="1"/>
</dbReference>
<comment type="caution">
    <text evidence="2">The sequence shown here is derived from an EMBL/GenBank/DDBJ whole genome shotgun (WGS) entry which is preliminary data.</text>
</comment>
<name>A0A2K2TL03_LIMFE</name>
<evidence type="ECO:0000313" key="3">
    <source>
        <dbReference type="Proteomes" id="UP000236514"/>
    </source>
</evidence>
<dbReference type="InterPro" id="IPR029000">
    <property type="entry name" value="Cyclophilin-like_dom_sf"/>
</dbReference>
<reference evidence="2 3" key="1">
    <citation type="submission" date="2018-01" db="EMBL/GenBank/DDBJ databases">
        <title>Draft genome sequence of the feruloyl esterase-producing strain Lactobacillus fermentum CRL 1446, isolated from artisanal goat milk cheese.</title>
        <authorList>
            <person name="Abeijon Mukdsi M.C."/>
            <person name="Saavedra L."/>
            <person name="Gauffin Cano M.P."/>
            <person name="Hebert E.M."/>
            <person name="Medina R.B."/>
        </authorList>
    </citation>
    <scope>NUCLEOTIDE SEQUENCE [LARGE SCALE GENOMIC DNA]</scope>
    <source>
        <strain evidence="2 3">CRL 1446</strain>
    </source>
</reference>
<dbReference type="Proteomes" id="UP000236514">
    <property type="component" value="Unassembled WGS sequence"/>
</dbReference>
<sequence>MKLEFNGHQYQVSLTDNATVKDIVANLPLKLTLKRYDDHEFPGELPFTPQKSEGTSTIKTGHLYYWDGWNSFVLNYKDMNIALYKVIELGVVDQPDELTRVLTEGSDTIPVTLTN</sequence>
<organism evidence="2 3">
    <name type="scientific">Limosilactobacillus fermentum</name>
    <name type="common">Lactobacillus fermentum</name>
    <dbReference type="NCBI Taxonomy" id="1613"/>
    <lineage>
        <taxon>Bacteria</taxon>
        <taxon>Bacillati</taxon>
        <taxon>Bacillota</taxon>
        <taxon>Bacilli</taxon>
        <taxon>Lactobacillales</taxon>
        <taxon>Lactobacillaceae</taxon>
        <taxon>Limosilactobacillus</taxon>
    </lineage>
</organism>
<gene>
    <name evidence="2" type="ORF">C1Y38_00015</name>
</gene>
<dbReference type="Pfam" id="PF18050">
    <property type="entry name" value="Cyclophil_like2"/>
    <property type="match status" value="1"/>
</dbReference>
<dbReference type="SUPFAM" id="SSF50891">
    <property type="entry name" value="Cyclophilin-like"/>
    <property type="match status" value="1"/>
</dbReference>
<feature type="domain" description="Cyclophilin-like" evidence="1">
    <location>
        <begin position="3"/>
        <end position="113"/>
    </location>
</feature>
<dbReference type="EMBL" id="POTQ01000001">
    <property type="protein sequence ID" value="PNV58709.1"/>
    <property type="molecule type" value="Genomic_DNA"/>
</dbReference>
<dbReference type="AlphaFoldDB" id="A0A2K2TL03"/>
<evidence type="ECO:0000313" key="2">
    <source>
        <dbReference type="EMBL" id="PNV58709.1"/>
    </source>
</evidence>
<protein>
    <recommendedName>
        <fullName evidence="1">Cyclophilin-like domain-containing protein</fullName>
    </recommendedName>
</protein>
<evidence type="ECO:0000259" key="1">
    <source>
        <dbReference type="Pfam" id="PF18050"/>
    </source>
</evidence>
<dbReference type="RefSeq" id="WP_101889239.1">
    <property type="nucleotide sequence ID" value="NZ_CAKMAZ010000078.1"/>
</dbReference>